<dbReference type="RefSeq" id="WP_389360574.1">
    <property type="nucleotide sequence ID" value="NZ_JBIACK010000004.1"/>
</dbReference>
<evidence type="ECO:0000313" key="5">
    <source>
        <dbReference type="Proteomes" id="UP001601059"/>
    </source>
</evidence>
<proteinExistence type="predicted"/>
<evidence type="ECO:0000256" key="1">
    <source>
        <dbReference type="ARBA" id="ARBA00023125"/>
    </source>
</evidence>
<keyword evidence="1" id="KW-0238">DNA-binding</keyword>
<dbReference type="InterPro" id="IPR001387">
    <property type="entry name" value="Cro/C1-type_HTH"/>
</dbReference>
<dbReference type="EMBL" id="JBIACK010000004">
    <property type="protein sequence ID" value="MFE8701256.1"/>
    <property type="molecule type" value="Genomic_DNA"/>
</dbReference>
<sequence length="368" mass="42733">MNDLGEMIRKYRKEMNLTQGKMAHLLGVTQSMISQIEKGKTVPALSLYLDILKQLQTLNGEQHRNIPAEPPSEEDPCCFEVEDALYELEMLLKQNALQLTLQQVKKHREDPLFQNPVHQLQLSIYEARVLRNQHQFVNALSICRSILSSPKKVGTRLDLGQVYYIQGDCLLEQGFEIKRSVSLFDHNTMIHRPSEASRALFRESLKSYQEAFQLVKYYHTYHPILQAICLGLSMCYYELGNHSAAKSYQKKCAELLHRNETVHAQAKGFYYLLRSQDEHIQKRPNRRKIIEELEKGRECFSKGNVVWYSIMSEMEIALAYHALGEKEKATEHAWNCHHLGEEYPHLVPPSYQKYFENLGLPKINTPVV</sequence>
<reference evidence="3 5" key="1">
    <citation type="submission" date="2024-08" db="EMBL/GenBank/DDBJ databases">
        <title>Two novel Cytobacillus novel species.</title>
        <authorList>
            <person name="Liu G."/>
        </authorList>
    </citation>
    <scope>NUCLEOTIDE SEQUENCE [LARGE SCALE GENOMIC DNA]</scope>
    <source>
        <strain evidence="3 5">FJAT-54145</strain>
    </source>
</reference>
<dbReference type="InterPro" id="IPR050807">
    <property type="entry name" value="TransReg_Diox_bact_type"/>
</dbReference>
<dbReference type="PANTHER" id="PTHR46797:SF1">
    <property type="entry name" value="METHYLPHOSPHONATE SYNTHASE"/>
    <property type="match status" value="1"/>
</dbReference>
<dbReference type="SMART" id="SM00530">
    <property type="entry name" value="HTH_XRE"/>
    <property type="match status" value="1"/>
</dbReference>
<dbReference type="PANTHER" id="PTHR46797">
    <property type="entry name" value="HTH-TYPE TRANSCRIPTIONAL REGULATOR"/>
    <property type="match status" value="1"/>
</dbReference>
<protein>
    <submittedName>
        <fullName evidence="3">Helix-turn-helix domain-containing protein</fullName>
    </submittedName>
</protein>
<dbReference type="Gene3D" id="1.10.260.40">
    <property type="entry name" value="lambda repressor-like DNA-binding domains"/>
    <property type="match status" value="1"/>
</dbReference>
<organism evidence="3 5">
    <name type="scientific">Cytobacillus spartinae</name>
    <dbReference type="NCBI Taxonomy" id="3299023"/>
    <lineage>
        <taxon>Bacteria</taxon>
        <taxon>Bacillati</taxon>
        <taxon>Bacillota</taxon>
        <taxon>Bacilli</taxon>
        <taxon>Bacillales</taxon>
        <taxon>Bacillaceae</taxon>
        <taxon>Cytobacillus</taxon>
    </lineage>
</organism>
<dbReference type="SUPFAM" id="SSF47413">
    <property type="entry name" value="lambda repressor-like DNA-binding domains"/>
    <property type="match status" value="1"/>
</dbReference>
<comment type="caution">
    <text evidence="3">The sequence shown here is derived from an EMBL/GenBank/DDBJ whole genome shotgun (WGS) entry which is preliminary data.</text>
</comment>
<feature type="domain" description="HTH cro/C1-type" evidence="2">
    <location>
        <begin position="8"/>
        <end position="47"/>
    </location>
</feature>
<dbReference type="CDD" id="cd00093">
    <property type="entry name" value="HTH_XRE"/>
    <property type="match status" value="1"/>
</dbReference>
<dbReference type="Proteomes" id="UP001601059">
    <property type="component" value="Unassembled WGS sequence"/>
</dbReference>
<keyword evidence="5" id="KW-1185">Reference proteome</keyword>
<evidence type="ECO:0000259" key="2">
    <source>
        <dbReference type="PROSITE" id="PS50943"/>
    </source>
</evidence>
<evidence type="ECO:0000313" key="4">
    <source>
        <dbReference type="EMBL" id="MFE8701256.1"/>
    </source>
</evidence>
<dbReference type="EMBL" id="JBIACK010000004">
    <property type="protein sequence ID" value="MFE8700917.1"/>
    <property type="molecule type" value="Genomic_DNA"/>
</dbReference>
<dbReference type="SUPFAM" id="SSF48452">
    <property type="entry name" value="TPR-like"/>
    <property type="match status" value="1"/>
</dbReference>
<dbReference type="Pfam" id="PF01381">
    <property type="entry name" value="HTH_3"/>
    <property type="match status" value="1"/>
</dbReference>
<accession>A0ABW6K9Q0</accession>
<evidence type="ECO:0000313" key="3">
    <source>
        <dbReference type="EMBL" id="MFE8700917.1"/>
    </source>
</evidence>
<gene>
    <name evidence="3" type="ORF">ACFYKX_09840</name>
    <name evidence="4" type="ORF">ACFYKX_11675</name>
</gene>
<dbReference type="PROSITE" id="PS50943">
    <property type="entry name" value="HTH_CROC1"/>
    <property type="match status" value="1"/>
</dbReference>
<dbReference type="Gene3D" id="1.25.40.10">
    <property type="entry name" value="Tetratricopeptide repeat domain"/>
    <property type="match status" value="1"/>
</dbReference>
<dbReference type="InterPro" id="IPR011990">
    <property type="entry name" value="TPR-like_helical_dom_sf"/>
</dbReference>
<name>A0ABW6K9Q0_9BACI</name>
<dbReference type="InterPro" id="IPR010982">
    <property type="entry name" value="Lambda_DNA-bd_dom_sf"/>
</dbReference>